<accession>A0A1A9ALU4</accession>
<reference evidence="2" key="1">
    <citation type="submission" date="2016-05" db="EMBL/GenBank/DDBJ databases">
        <authorList>
            <person name="Lavstsen T."/>
            <person name="Jespersen J.S."/>
        </authorList>
    </citation>
    <scope>NUCLEOTIDE SEQUENCE [LARGE SCALE GENOMIC DNA]</scope>
</reference>
<keyword evidence="1" id="KW-0472">Membrane</keyword>
<keyword evidence="1" id="KW-1133">Transmembrane helix</keyword>
<keyword evidence="1" id="KW-0812">Transmembrane</keyword>
<dbReference type="Pfam" id="PF05795">
    <property type="entry name" value="Plasmodium_Vir"/>
    <property type="match status" value="1"/>
</dbReference>
<dbReference type="EMBL" id="FLRE01001777">
    <property type="protein sequence ID" value="SBT57183.1"/>
    <property type="molecule type" value="Genomic_DNA"/>
</dbReference>
<dbReference type="AlphaFoldDB" id="A0A1A9ALU4"/>
<dbReference type="InterPro" id="IPR008780">
    <property type="entry name" value="Plasmodium_Vir"/>
</dbReference>
<dbReference type="Proteomes" id="UP000078550">
    <property type="component" value="Unassembled WGS sequence"/>
</dbReference>
<dbReference type="Proteomes" id="UP000078555">
    <property type="component" value="Unassembled WGS sequence"/>
</dbReference>
<sequence>MPSQKETIYNVVKSLDTYKNKLSSESQYEDSIGIADCQEFHSSYLDDAVSERDKICNRVIIYLSHLKEGNLNFRDQGCRYLSYWLYFEVLKEKKSVDNTINLYKEFLKKYEDYDDPYKFEAYLKEFNGDMLQKLIKLIELNEKFKEFQGKSYSTCESEDIAQECVNKYISYVNECYTDNDNDFCDELENFKQIYDSHMKNIRCSNDVPKTLPPIDKFNVASIATISFVIALVITFVLFIFYKFTPFGLRITSQLKRKKKMYDDLDQETKQLPYTYDKSNINSEKHKHSLSYQTV</sequence>
<organism evidence="2 4">
    <name type="scientific">Plasmodium ovale wallikeri</name>
    <dbReference type="NCBI Taxonomy" id="864142"/>
    <lineage>
        <taxon>Eukaryota</taxon>
        <taxon>Sar</taxon>
        <taxon>Alveolata</taxon>
        <taxon>Apicomplexa</taxon>
        <taxon>Aconoidasida</taxon>
        <taxon>Haemosporida</taxon>
        <taxon>Plasmodiidae</taxon>
        <taxon>Plasmodium</taxon>
        <taxon>Plasmodium (Plasmodium)</taxon>
    </lineage>
</organism>
<protein>
    <submittedName>
        <fullName evidence="2">PIR Superfamily Protein</fullName>
    </submittedName>
</protein>
<gene>
    <name evidence="3" type="ORF">POVWA1_083460</name>
    <name evidence="2" type="ORF">POVWA2_077830</name>
</gene>
<evidence type="ECO:0000313" key="3">
    <source>
        <dbReference type="EMBL" id="SBT57740.1"/>
    </source>
</evidence>
<keyword evidence="5" id="KW-1185">Reference proteome</keyword>
<feature type="transmembrane region" description="Helical" evidence="1">
    <location>
        <begin position="219"/>
        <end position="241"/>
    </location>
</feature>
<name>A0A1A9ALU4_PLAOA</name>
<proteinExistence type="predicted"/>
<evidence type="ECO:0000256" key="1">
    <source>
        <dbReference type="SAM" id="Phobius"/>
    </source>
</evidence>
<evidence type="ECO:0000313" key="5">
    <source>
        <dbReference type="Proteomes" id="UP000078555"/>
    </source>
</evidence>
<dbReference type="EMBL" id="FLRD01001630">
    <property type="protein sequence ID" value="SBT57740.1"/>
    <property type="molecule type" value="Genomic_DNA"/>
</dbReference>
<evidence type="ECO:0000313" key="2">
    <source>
        <dbReference type="EMBL" id="SBT57183.1"/>
    </source>
</evidence>
<reference evidence="4 5" key="2">
    <citation type="submission" date="2016-05" db="EMBL/GenBank/DDBJ databases">
        <authorList>
            <person name="Naeem Raeece"/>
        </authorList>
    </citation>
    <scope>NUCLEOTIDE SEQUENCE [LARGE SCALE GENOMIC DNA]</scope>
</reference>
<evidence type="ECO:0000313" key="4">
    <source>
        <dbReference type="Proteomes" id="UP000078550"/>
    </source>
</evidence>